<accession>A0A2T4U455</accession>
<dbReference type="EMBL" id="PZJJ01000022">
    <property type="protein sequence ID" value="PTL38192.1"/>
    <property type="molecule type" value="Genomic_DNA"/>
</dbReference>
<name>A0A2T4U455_9BACI</name>
<gene>
    <name evidence="1" type="ORF">C6Y45_12355</name>
</gene>
<comment type="caution">
    <text evidence="1">The sequence shown here is derived from an EMBL/GenBank/DDBJ whole genome shotgun (WGS) entry which is preliminary data.</text>
</comment>
<reference evidence="1 2" key="1">
    <citation type="submission" date="2018-03" db="EMBL/GenBank/DDBJ databases">
        <title>Alkalicoccus saliphilus sp. nov., isolated from a mineral pool.</title>
        <authorList>
            <person name="Zhao B."/>
        </authorList>
    </citation>
    <scope>NUCLEOTIDE SEQUENCE [LARGE SCALE GENOMIC DNA]</scope>
    <source>
        <strain evidence="1 2">6AG</strain>
    </source>
</reference>
<evidence type="ECO:0000313" key="1">
    <source>
        <dbReference type="EMBL" id="PTL38192.1"/>
    </source>
</evidence>
<organism evidence="1 2">
    <name type="scientific">Alkalicoccus saliphilus</name>
    <dbReference type="NCBI Taxonomy" id="200989"/>
    <lineage>
        <taxon>Bacteria</taxon>
        <taxon>Bacillati</taxon>
        <taxon>Bacillota</taxon>
        <taxon>Bacilli</taxon>
        <taxon>Bacillales</taxon>
        <taxon>Bacillaceae</taxon>
        <taxon>Alkalicoccus</taxon>
    </lineage>
</organism>
<dbReference type="Proteomes" id="UP000240509">
    <property type="component" value="Unassembled WGS sequence"/>
</dbReference>
<proteinExistence type="predicted"/>
<evidence type="ECO:0000313" key="2">
    <source>
        <dbReference type="Proteomes" id="UP000240509"/>
    </source>
</evidence>
<protein>
    <submittedName>
        <fullName evidence="1">Uncharacterized protein</fullName>
    </submittedName>
</protein>
<sequence>MQIFLFFLSRFLFRSEKQLRTAEIRPGENAGSKSRISLYKNNFSELSMFSIMENSYSGFLSFLIHDEKTAWFFNLNK</sequence>
<keyword evidence="2" id="KW-1185">Reference proteome</keyword>
<dbReference type="AlphaFoldDB" id="A0A2T4U455"/>